<keyword evidence="2" id="KW-0472">Membrane</keyword>
<evidence type="ECO:0000256" key="1">
    <source>
        <dbReference type="SAM" id="MobiDB-lite"/>
    </source>
</evidence>
<evidence type="ECO:0000313" key="5">
    <source>
        <dbReference type="Proteomes" id="UP000214646"/>
    </source>
</evidence>
<feature type="domain" description="DUF1559" evidence="3">
    <location>
        <begin position="47"/>
        <end position="317"/>
    </location>
</feature>
<dbReference type="Proteomes" id="UP000214646">
    <property type="component" value="Unassembled WGS sequence"/>
</dbReference>
<sequence length="338" mass="35190">MFEAKKGSRGSGLASFALRKTGFTLIELLVVIAIIAILIGLLLPAVQKVREAAARSRCQNNVKQIGIGVHNFQGTYGKVPPVEGAANGQTNPYTNRPTQNPDGTAGSIFYYLLPYIEQGPLYTQANGNSMNLTGIIVNTYICPSDASQNSAPTGCGVMQAENIQRDGYGSACYAANVMVFDPRGPLSIQIAMPDGTSNTVCFAERFKNCSPTSANGGGCTLPAWAWNTTVNGGDPWTSPTFGSQNSGIPNSPNMNDGGANITNPVFATASAITTGTIAFQGGPSIAACNWYVTQGGHTGSMIVGMGDGSVRTVSGSMSAQTWMNACTPNDGNTLGSDW</sequence>
<keyword evidence="2" id="KW-0812">Transmembrane</keyword>
<feature type="compositionally biased region" description="Polar residues" evidence="1">
    <location>
        <begin position="87"/>
        <end position="101"/>
    </location>
</feature>
<dbReference type="PANTHER" id="PTHR30093">
    <property type="entry name" value="GENERAL SECRETION PATHWAY PROTEIN G"/>
    <property type="match status" value="1"/>
</dbReference>
<name>A0A225CZF2_9BACT</name>
<dbReference type="Pfam" id="PF07596">
    <property type="entry name" value="SBP_bac_10"/>
    <property type="match status" value="1"/>
</dbReference>
<protein>
    <recommendedName>
        <fullName evidence="3">DUF1559 domain-containing protein</fullName>
    </recommendedName>
</protein>
<dbReference type="EMBL" id="NIDE01000019">
    <property type="protein sequence ID" value="OWK34721.1"/>
    <property type="molecule type" value="Genomic_DNA"/>
</dbReference>
<dbReference type="Gene3D" id="3.30.700.10">
    <property type="entry name" value="Glycoprotein, Type 4 Pilin"/>
    <property type="match status" value="1"/>
</dbReference>
<dbReference type="RefSeq" id="WP_238603014.1">
    <property type="nucleotide sequence ID" value="NZ_NIDE01000019.1"/>
</dbReference>
<evidence type="ECO:0000256" key="2">
    <source>
        <dbReference type="SAM" id="Phobius"/>
    </source>
</evidence>
<feature type="region of interest" description="Disordered" evidence="1">
    <location>
        <begin position="81"/>
        <end position="101"/>
    </location>
</feature>
<feature type="transmembrane region" description="Helical" evidence="2">
    <location>
        <begin position="21"/>
        <end position="43"/>
    </location>
</feature>
<comment type="caution">
    <text evidence="4">The sequence shown here is derived from an EMBL/GenBank/DDBJ whole genome shotgun (WGS) entry which is preliminary data.</text>
</comment>
<accession>A0A225CZF2</accession>
<proteinExistence type="predicted"/>
<dbReference type="InterPro" id="IPR045584">
    <property type="entry name" value="Pilin-like"/>
</dbReference>
<gene>
    <name evidence="4" type="ORF">FRUB_09563</name>
</gene>
<dbReference type="PROSITE" id="PS00409">
    <property type="entry name" value="PROKAR_NTER_METHYL"/>
    <property type="match status" value="1"/>
</dbReference>
<reference evidence="5" key="1">
    <citation type="submission" date="2017-06" db="EMBL/GenBank/DDBJ databases">
        <title>Genome analysis of Fimbriiglobus ruber SP5, the first member of the order Planctomycetales with confirmed chitinolytic capability.</title>
        <authorList>
            <person name="Ravin N.V."/>
            <person name="Rakitin A.L."/>
            <person name="Ivanova A.A."/>
            <person name="Beletsky A.V."/>
            <person name="Kulichevskaya I.S."/>
            <person name="Mardanov A.V."/>
            <person name="Dedysh S.N."/>
        </authorList>
    </citation>
    <scope>NUCLEOTIDE SEQUENCE [LARGE SCALE GENOMIC DNA]</scope>
    <source>
        <strain evidence="5">SP5</strain>
    </source>
</reference>
<dbReference type="InterPro" id="IPR011453">
    <property type="entry name" value="DUF1559"/>
</dbReference>
<dbReference type="PANTHER" id="PTHR30093:SF2">
    <property type="entry name" value="TYPE II SECRETION SYSTEM PROTEIN H"/>
    <property type="match status" value="1"/>
</dbReference>
<keyword evidence="5" id="KW-1185">Reference proteome</keyword>
<dbReference type="SUPFAM" id="SSF54523">
    <property type="entry name" value="Pili subunits"/>
    <property type="match status" value="1"/>
</dbReference>
<evidence type="ECO:0000313" key="4">
    <source>
        <dbReference type="EMBL" id="OWK34721.1"/>
    </source>
</evidence>
<organism evidence="4 5">
    <name type="scientific">Fimbriiglobus ruber</name>
    <dbReference type="NCBI Taxonomy" id="1908690"/>
    <lineage>
        <taxon>Bacteria</taxon>
        <taxon>Pseudomonadati</taxon>
        <taxon>Planctomycetota</taxon>
        <taxon>Planctomycetia</taxon>
        <taxon>Gemmatales</taxon>
        <taxon>Gemmataceae</taxon>
        <taxon>Fimbriiglobus</taxon>
    </lineage>
</organism>
<dbReference type="AlphaFoldDB" id="A0A225CZF2"/>
<dbReference type="InterPro" id="IPR012902">
    <property type="entry name" value="N_methyl_site"/>
</dbReference>
<dbReference type="NCBIfam" id="TIGR02532">
    <property type="entry name" value="IV_pilin_GFxxxE"/>
    <property type="match status" value="1"/>
</dbReference>
<keyword evidence="2" id="KW-1133">Transmembrane helix</keyword>
<dbReference type="Pfam" id="PF07963">
    <property type="entry name" value="N_methyl"/>
    <property type="match status" value="1"/>
</dbReference>
<evidence type="ECO:0000259" key="3">
    <source>
        <dbReference type="Pfam" id="PF07596"/>
    </source>
</evidence>